<gene>
    <name evidence="4" type="ORF">ACFS7Z_08005</name>
</gene>
<feature type="compositionally biased region" description="Low complexity" evidence="1">
    <location>
        <begin position="393"/>
        <end position="404"/>
    </location>
</feature>
<feature type="region of interest" description="Disordered" evidence="1">
    <location>
        <begin position="387"/>
        <end position="417"/>
    </location>
</feature>
<comment type="caution">
    <text evidence="4">The sequence shown here is derived from an EMBL/GenBank/DDBJ whole genome shotgun (WGS) entry which is preliminary data.</text>
</comment>
<reference evidence="5" key="1">
    <citation type="journal article" date="2019" name="Int. J. Syst. Evol. Microbiol.">
        <title>The Global Catalogue of Microorganisms (GCM) 10K type strain sequencing project: providing services to taxonomists for standard genome sequencing and annotation.</title>
        <authorList>
            <consortium name="The Broad Institute Genomics Platform"/>
            <consortium name="The Broad Institute Genome Sequencing Center for Infectious Disease"/>
            <person name="Wu L."/>
            <person name="Ma J."/>
        </authorList>
    </citation>
    <scope>NUCLEOTIDE SEQUENCE [LARGE SCALE GENOMIC DNA]</scope>
    <source>
        <strain evidence="5">KCTC 23984</strain>
    </source>
</reference>
<dbReference type="Proteomes" id="UP001597641">
    <property type="component" value="Unassembled WGS sequence"/>
</dbReference>
<dbReference type="PANTHER" id="PTHR35580">
    <property type="entry name" value="CELL SURFACE GLYCOPROTEIN (S-LAYER PROTEIN)-LIKE PROTEIN"/>
    <property type="match status" value="1"/>
</dbReference>
<dbReference type="Pfam" id="PF13360">
    <property type="entry name" value="PQQ_2"/>
    <property type="match status" value="1"/>
</dbReference>
<accession>A0ABW6BR53</accession>
<sequence length="417" mass="43770">MKIFLLPSALLFLLYLVSTAAIAQQPTLEWAQRYNARSSTNDNVVAVAVDAEGNSYVTGNSFSTSQQMVTVKYSSSGEQLWAMHFRDHSNAIALDNAGGVYVTGNSAGGERGRGYTTIRYDAATGEEKWSRLYNGPANDYDLALAIGVEGGGVYVTGSVVSPGYSQDYATIRYDAATGEESWVQPYNGPANSNNVVPEIAIDNAGGVYVTGASGEKSSSDFVTIRYAAATGEEAWVRLYDEPASSENRAYGIAVGNGSIYVTGSSISGTTSDFATIRYEAATGEQIWVRRFDGTSASMSDTPVAVVVDAAGNSYVTGTSQGTLSKVTIVKYSPSGEQLWAVHFKDFTAATAIAVDNAGGVYVTGASSSSSSFLESDNALFAMMPQQGKRHGLSSTTAPATAMTSQQVSPSTMTGASM</sequence>
<dbReference type="InterPro" id="IPR052918">
    <property type="entry name" value="Motility_Chemotaxis_Reg"/>
</dbReference>
<dbReference type="PANTHER" id="PTHR35580:SF1">
    <property type="entry name" value="PHYTASE-LIKE DOMAIN-CONTAINING PROTEIN"/>
    <property type="match status" value="1"/>
</dbReference>
<evidence type="ECO:0000313" key="5">
    <source>
        <dbReference type="Proteomes" id="UP001597641"/>
    </source>
</evidence>
<evidence type="ECO:0000259" key="3">
    <source>
        <dbReference type="Pfam" id="PF13360"/>
    </source>
</evidence>
<evidence type="ECO:0000256" key="1">
    <source>
        <dbReference type="SAM" id="MobiDB-lite"/>
    </source>
</evidence>
<dbReference type="Gene3D" id="2.130.10.10">
    <property type="entry name" value="YVTN repeat-like/Quinoprotein amine dehydrogenase"/>
    <property type="match status" value="1"/>
</dbReference>
<dbReference type="Pfam" id="PF06739">
    <property type="entry name" value="SBBP"/>
    <property type="match status" value="1"/>
</dbReference>
<evidence type="ECO:0000256" key="2">
    <source>
        <dbReference type="SAM" id="SignalP"/>
    </source>
</evidence>
<dbReference type="InterPro" id="IPR015943">
    <property type="entry name" value="WD40/YVTN_repeat-like_dom_sf"/>
</dbReference>
<keyword evidence="2" id="KW-0732">Signal</keyword>
<keyword evidence="5" id="KW-1185">Reference proteome</keyword>
<dbReference type="Gene3D" id="2.40.10.500">
    <property type="match status" value="1"/>
</dbReference>
<organism evidence="4 5">
    <name type="scientific">Pontibacter toksunensis</name>
    <dbReference type="NCBI Taxonomy" id="1332631"/>
    <lineage>
        <taxon>Bacteria</taxon>
        <taxon>Pseudomonadati</taxon>
        <taxon>Bacteroidota</taxon>
        <taxon>Cytophagia</taxon>
        <taxon>Cytophagales</taxon>
        <taxon>Hymenobacteraceae</taxon>
        <taxon>Pontibacter</taxon>
    </lineage>
</organism>
<dbReference type="EMBL" id="JBHUOX010000005">
    <property type="protein sequence ID" value="MFD3000300.1"/>
    <property type="molecule type" value="Genomic_DNA"/>
</dbReference>
<dbReference type="SUPFAM" id="SSF50998">
    <property type="entry name" value="Quinoprotein alcohol dehydrogenase-like"/>
    <property type="match status" value="1"/>
</dbReference>
<proteinExistence type="predicted"/>
<evidence type="ECO:0000313" key="4">
    <source>
        <dbReference type="EMBL" id="MFD3000300.1"/>
    </source>
</evidence>
<feature type="compositionally biased region" description="Polar residues" evidence="1">
    <location>
        <begin position="405"/>
        <end position="417"/>
    </location>
</feature>
<protein>
    <submittedName>
        <fullName evidence="4">SBBP repeat-containing protein</fullName>
    </submittedName>
</protein>
<dbReference type="InterPro" id="IPR010620">
    <property type="entry name" value="SBBP_repeat"/>
</dbReference>
<dbReference type="RefSeq" id="WP_377483166.1">
    <property type="nucleotide sequence ID" value="NZ_JBHUOX010000005.1"/>
</dbReference>
<dbReference type="InterPro" id="IPR002372">
    <property type="entry name" value="PQQ_rpt_dom"/>
</dbReference>
<dbReference type="InterPro" id="IPR011047">
    <property type="entry name" value="Quinoprotein_ADH-like_sf"/>
</dbReference>
<name>A0ABW6BR53_9BACT</name>
<feature type="chain" id="PRO_5046126799" evidence="2">
    <location>
        <begin position="24"/>
        <end position="417"/>
    </location>
</feature>
<feature type="domain" description="Pyrrolo-quinoline quinone repeat" evidence="3">
    <location>
        <begin position="75"/>
        <end position="215"/>
    </location>
</feature>
<feature type="signal peptide" evidence="2">
    <location>
        <begin position="1"/>
        <end position="23"/>
    </location>
</feature>